<dbReference type="Proteomes" id="UP000663829">
    <property type="component" value="Unassembled WGS sequence"/>
</dbReference>
<dbReference type="GO" id="GO:0051664">
    <property type="term" value="P:nuclear pore localization"/>
    <property type="evidence" value="ECO:0007669"/>
    <property type="project" value="TreeGrafter"/>
</dbReference>
<accession>A0A813R024</accession>
<feature type="region of interest" description="Disordered" evidence="4">
    <location>
        <begin position="948"/>
        <end position="974"/>
    </location>
</feature>
<dbReference type="Proteomes" id="UP000681722">
    <property type="component" value="Unassembled WGS sequence"/>
</dbReference>
<dbReference type="EMBL" id="CAJNOQ010000219">
    <property type="protein sequence ID" value="CAF0773970.1"/>
    <property type="molecule type" value="Genomic_DNA"/>
</dbReference>
<dbReference type="OrthoDB" id="102442at2759"/>
<feature type="region of interest" description="Disordered" evidence="4">
    <location>
        <begin position="615"/>
        <end position="681"/>
    </location>
</feature>
<keyword evidence="2 3" id="KW-0175">Coiled coil</keyword>
<feature type="compositionally biased region" description="Polar residues" evidence="4">
    <location>
        <begin position="908"/>
        <end position="927"/>
    </location>
</feature>
<gene>
    <name evidence="6" type="ORF">GPM918_LOCUS2087</name>
    <name evidence="7" type="ORF">SRO942_LOCUS2087</name>
</gene>
<evidence type="ECO:0000256" key="3">
    <source>
        <dbReference type="SAM" id="Coils"/>
    </source>
</evidence>
<feature type="coiled-coil region" evidence="3">
    <location>
        <begin position="1858"/>
        <end position="2026"/>
    </location>
</feature>
<evidence type="ECO:0000256" key="4">
    <source>
        <dbReference type="SAM" id="MobiDB-lite"/>
    </source>
</evidence>
<feature type="domain" description="IF rod" evidence="5">
    <location>
        <begin position="1847"/>
        <end position="2053"/>
    </location>
</feature>
<dbReference type="GO" id="GO:0031507">
    <property type="term" value="P:heterochromatin formation"/>
    <property type="evidence" value="ECO:0007669"/>
    <property type="project" value="TreeGrafter"/>
</dbReference>
<dbReference type="GO" id="GO:0090435">
    <property type="term" value="P:protein localization to nuclear envelope"/>
    <property type="evidence" value="ECO:0007669"/>
    <property type="project" value="TreeGrafter"/>
</dbReference>
<feature type="compositionally biased region" description="Low complexity" evidence="4">
    <location>
        <begin position="749"/>
        <end position="760"/>
    </location>
</feature>
<feature type="region of interest" description="Disordered" evidence="4">
    <location>
        <begin position="44"/>
        <end position="67"/>
    </location>
</feature>
<feature type="compositionally biased region" description="Low complexity" evidence="4">
    <location>
        <begin position="1285"/>
        <end position="1299"/>
    </location>
</feature>
<feature type="region of interest" description="Disordered" evidence="4">
    <location>
        <begin position="1285"/>
        <end position="1304"/>
    </location>
</feature>
<dbReference type="GO" id="GO:0007097">
    <property type="term" value="P:nuclear migration"/>
    <property type="evidence" value="ECO:0007669"/>
    <property type="project" value="TreeGrafter"/>
</dbReference>
<feature type="region of interest" description="Disordered" evidence="4">
    <location>
        <begin position="775"/>
        <end position="794"/>
    </location>
</feature>
<dbReference type="InterPro" id="IPR039008">
    <property type="entry name" value="IF_rod_dom"/>
</dbReference>
<evidence type="ECO:0000259" key="5">
    <source>
        <dbReference type="PROSITE" id="PS51842"/>
    </source>
</evidence>
<protein>
    <recommendedName>
        <fullName evidence="5">IF rod domain-containing protein</fullName>
    </recommendedName>
</protein>
<reference evidence="6" key="1">
    <citation type="submission" date="2021-02" db="EMBL/GenBank/DDBJ databases">
        <authorList>
            <person name="Nowell W R."/>
        </authorList>
    </citation>
    <scope>NUCLEOTIDE SEQUENCE</scope>
</reference>
<proteinExistence type="predicted"/>
<name>A0A813R024_9BILA</name>
<dbReference type="PANTHER" id="PTHR45721">
    <property type="entry name" value="LAMIN DM0-RELATED"/>
    <property type="match status" value="1"/>
</dbReference>
<dbReference type="PANTHER" id="PTHR45721:SF12">
    <property type="entry name" value="INTERMEDIATE FILAMENT PROTEIN IFA-1"/>
    <property type="match status" value="1"/>
</dbReference>
<evidence type="ECO:0000313" key="7">
    <source>
        <dbReference type="EMBL" id="CAF3556371.1"/>
    </source>
</evidence>
<keyword evidence="8" id="KW-1185">Reference proteome</keyword>
<feature type="compositionally biased region" description="Basic and acidic residues" evidence="4">
    <location>
        <begin position="291"/>
        <end position="302"/>
    </location>
</feature>
<feature type="compositionally biased region" description="Polar residues" evidence="4">
    <location>
        <begin position="248"/>
        <end position="263"/>
    </location>
</feature>
<feature type="region of interest" description="Disordered" evidence="4">
    <location>
        <begin position="1417"/>
        <end position="1447"/>
    </location>
</feature>
<evidence type="ECO:0000256" key="1">
    <source>
        <dbReference type="ARBA" id="ARBA00022754"/>
    </source>
</evidence>
<dbReference type="SUPFAM" id="SSF64593">
    <property type="entry name" value="Intermediate filament protein, coiled coil region"/>
    <property type="match status" value="1"/>
</dbReference>
<feature type="region of interest" description="Disordered" evidence="4">
    <location>
        <begin position="896"/>
        <end position="927"/>
    </location>
</feature>
<dbReference type="GO" id="GO:0005652">
    <property type="term" value="C:nuclear lamina"/>
    <property type="evidence" value="ECO:0007669"/>
    <property type="project" value="TreeGrafter"/>
</dbReference>
<dbReference type="GO" id="GO:0005882">
    <property type="term" value="C:intermediate filament"/>
    <property type="evidence" value="ECO:0007669"/>
    <property type="project" value="UniProtKB-KW"/>
</dbReference>
<feature type="compositionally biased region" description="Polar residues" evidence="4">
    <location>
        <begin position="271"/>
        <end position="286"/>
    </location>
</feature>
<evidence type="ECO:0000256" key="2">
    <source>
        <dbReference type="ARBA" id="ARBA00023054"/>
    </source>
</evidence>
<feature type="compositionally biased region" description="Polar residues" evidence="4">
    <location>
        <begin position="615"/>
        <end position="645"/>
    </location>
</feature>
<dbReference type="GO" id="GO:0005200">
    <property type="term" value="F:structural constituent of cytoskeleton"/>
    <property type="evidence" value="ECO:0007669"/>
    <property type="project" value="TreeGrafter"/>
</dbReference>
<feature type="compositionally biased region" description="Low complexity" evidence="4">
    <location>
        <begin position="51"/>
        <end position="65"/>
    </location>
</feature>
<comment type="caution">
    <text evidence="6">The sequence shown here is derived from an EMBL/GenBank/DDBJ whole genome shotgun (WGS) entry which is preliminary data.</text>
</comment>
<dbReference type="GO" id="GO:0006998">
    <property type="term" value="P:nuclear envelope organization"/>
    <property type="evidence" value="ECO:0007669"/>
    <property type="project" value="TreeGrafter"/>
</dbReference>
<feature type="compositionally biased region" description="Basic and acidic residues" evidence="4">
    <location>
        <begin position="896"/>
        <end position="905"/>
    </location>
</feature>
<organism evidence="6 8">
    <name type="scientific">Didymodactylos carnosus</name>
    <dbReference type="NCBI Taxonomy" id="1234261"/>
    <lineage>
        <taxon>Eukaryota</taxon>
        <taxon>Metazoa</taxon>
        <taxon>Spiralia</taxon>
        <taxon>Gnathifera</taxon>
        <taxon>Rotifera</taxon>
        <taxon>Eurotatoria</taxon>
        <taxon>Bdelloidea</taxon>
        <taxon>Philodinida</taxon>
        <taxon>Philodinidae</taxon>
        <taxon>Didymodactylos</taxon>
    </lineage>
</organism>
<evidence type="ECO:0000313" key="6">
    <source>
        <dbReference type="EMBL" id="CAF0773970.1"/>
    </source>
</evidence>
<sequence>MVDDRTAQLYQKITLISLCANYKGTISCNSLSCISDVQKPLQSQKRIHQRNSNNNNNNNNNNNHNDSIVKTNRKWQQQIKFYVYDLSREKLINFICDAEEKRLLLFNNSSENIYNHGIRNGDILVFLNGKNTISSPLEQIKNDIAILYAHKEKIIVGTCRLPSDKSSPNTIATTVSYLESLKFDEFSNLATNDLGNKLITKTKSSGQLGESRNILSLLNPFTKRRRLLTMNGEQKDDGDSAIVLVQKDLSQNQKAKRNPSPNRDSGFIETDGTNASLLTQHSGSSRLRSKTSLEKSDSRDELFESLPPSLKNGILNSNNHTGDLLTATTPDTITVMPEISGLKYSDLLSEKYRKSRRELLTTSMTDACNIYTYRSNPVRHHDEAIILRGREIAYEAANASSQILYDNKSITNEIEHKYRFPIVQSYTKDQIRELYGELDEKTRLLKRNHFTKQYQQPPIDAWDEKLLLPFANLDTYCVKRTDFIPKGNWDIDLPWEQTLPNGESKIIKGKFECPLPKLRLDTDNSKNHDFLTTGLSNLRPDTLQSFSSSDKQVLNRNNINISSPYDELSLKPIIEEDLNTNSPVHSVKGNFQTSPGSPLYDNRCMNVFNPNPITFSGTPTGEQKSFVQSIQDNNKAATTEMNSSEQTDEIHDKPQKPKKPTSIDLSPTSSEQDFISKSNLTTPGSCGMYLEPYMRRLYNIDDHWHHSKLTINSTDFEYPEVRGTNQTPTNGSARLPSTEFDVSSYGSITPTNGKKTPTTTQTEFHSILDLETTSSNGEMSYHTAGSNDSRKQLVRKDNDVRIQKENEHLHSTTSFTNDPSDNTSKQFKFDVYESFTSPDDSYYDALASPIMIEIDSISPMTNNLSSLIHQINEINRSEHVNTQNIYDIVKSILEKSDSEPSEPKELVSISNNEQYTTATTPTEKDSLCTQSQTDNLYKIILEIDDLVILPPTRPPPDGSERKSPDKYSSPESEDEIIEWKQQDTPSVNNLATIIQSIRHSTKTDNIQNLKKIVGQALSYDHQSDTVFDSTDIASPIEELTTPDVFESKPSGCMDGLLFVYDDLVTPTEEIADIVPSIYEKDTNVETQNLTAIVSSVTALTQRPPTSSGINDLLLVYDDDDISPAEEKQLIDFPLDSNNVNNLVKTVELIFKHSIQNDAVESDHDQYKDFMEIVDQVPHTNLLNIVNEIIKHHKTTSSLIRKTTWTKSSSLTDAQQPQHVVEQESIVENLKSIINEHNIAQEQSSLQDKQIPVSHLSQIVGDTFLISSKYSYPKVFGIIKDNNDIQQSQEQSQETSSTSSLNNNREYSENIQPSVLTINITQKPLTQRLIDENIPEELYEEYGYRRITRDPETNSVVEKLEECMRRYKNTINDYQTASESVDSQLNDISERLKSELYDSKHEFDETLPFDRVSSSIYSDSEMRDTSGRSSAEMQAPPSRPTSSSHETLDSPIQIRITDMQNMPQMHTFSTTFDTVSNIEQVPVHRNYISSYPPLSQTNERKEYYTTDNSLVPKMGQLSDAAVGYISAMQPRQVIITRSVKNLGGGNRNVPSKMSVLQFLISSAVPLRGGLSSMSMHDGDRLGLIPFTSQRVKEKHLDNIRNKKGIGMQRIREIILHEKKEVNDTLKKMDDDIRTDVANLVSKIANEATQKQLLLAEKTVLEQELKALDTAHKSDVDQLRSKVDSAPFFESELSQAMREIQKQFESGDQLGLRHFAEEAEKIINRGRSLLDSLNLRLMKSRGNEQILFNNYNSKMSHYDEMSSASYSSYKSQIAPRSTNVQRRAAGPGGIMTRMYQSYSSSGGFGGGSIGAGMGGLASIAGLGNFAGIPLRPNRGTSALVAVNETREREKRELCQLNDKFAQYVEKVRFLEAQNRKLQLELEALQNKSGQGSSKIKEMYEVEMSEAKKLIDDTTRDRAAAEVKAREAEKEAGRYRKRYEEILNSREADRGAIDRLQQTIAENEAQINLFRRRLGDLEDEARRYKAETQRLTSEIARLQNEIQNETFVKSSLDTEKMALEDELAMLKQMRQILCTSSGKMIRRVSLLHDRIERIFE</sequence>
<feature type="region of interest" description="Disordered" evidence="4">
    <location>
        <begin position="724"/>
        <end position="760"/>
    </location>
</feature>
<keyword evidence="1" id="KW-0403">Intermediate filament</keyword>
<dbReference type="Pfam" id="PF00038">
    <property type="entry name" value="Filament"/>
    <property type="match status" value="1"/>
</dbReference>
<feature type="compositionally biased region" description="Polar residues" evidence="4">
    <location>
        <begin position="775"/>
        <end position="787"/>
    </location>
</feature>
<dbReference type="PROSITE" id="PS51842">
    <property type="entry name" value="IF_ROD_2"/>
    <property type="match status" value="1"/>
</dbReference>
<dbReference type="Gene3D" id="1.20.5.1160">
    <property type="entry name" value="Vasodilator-stimulated phosphoprotein"/>
    <property type="match status" value="1"/>
</dbReference>
<feature type="compositionally biased region" description="Polar residues" evidence="4">
    <location>
        <begin position="663"/>
        <end position="681"/>
    </location>
</feature>
<feature type="region of interest" description="Disordered" evidence="4">
    <location>
        <begin position="248"/>
        <end position="320"/>
    </location>
</feature>
<evidence type="ECO:0000313" key="8">
    <source>
        <dbReference type="Proteomes" id="UP000663829"/>
    </source>
</evidence>
<dbReference type="EMBL" id="CAJOBC010000219">
    <property type="protein sequence ID" value="CAF3556371.1"/>
    <property type="molecule type" value="Genomic_DNA"/>
</dbReference>